<dbReference type="RefSeq" id="XP_013411583.1">
    <property type="nucleotide sequence ID" value="XM_013556129.1"/>
</dbReference>
<protein>
    <submittedName>
        <fullName evidence="7">Organic cation transporter protein-like</fullName>
    </submittedName>
</protein>
<dbReference type="Pfam" id="PF00083">
    <property type="entry name" value="Sugar_tr"/>
    <property type="match status" value="1"/>
</dbReference>
<dbReference type="GO" id="GO:0016020">
    <property type="term" value="C:membrane"/>
    <property type="evidence" value="ECO:0007669"/>
    <property type="project" value="UniProtKB-SubCell"/>
</dbReference>
<dbReference type="STRING" id="7574.A0A1S3JMH1"/>
<evidence type="ECO:0000256" key="5">
    <source>
        <dbReference type="SAM" id="Phobius"/>
    </source>
</evidence>
<feature type="transmembrane region" description="Helical" evidence="5">
    <location>
        <begin position="228"/>
        <end position="246"/>
    </location>
</feature>
<accession>A0A1S3JMH1</accession>
<dbReference type="InterPro" id="IPR036259">
    <property type="entry name" value="MFS_trans_sf"/>
</dbReference>
<dbReference type="Gene3D" id="1.20.1250.20">
    <property type="entry name" value="MFS general substrate transporter like domains"/>
    <property type="match status" value="1"/>
</dbReference>
<feature type="transmembrane region" description="Helical" evidence="5">
    <location>
        <begin position="202"/>
        <end position="222"/>
    </location>
</feature>
<dbReference type="InParanoid" id="A0A1S3JMH1"/>
<name>A0A1S3JMH1_LINAN</name>
<feature type="transmembrane region" description="Helical" evidence="5">
    <location>
        <begin position="342"/>
        <end position="364"/>
    </location>
</feature>
<dbReference type="SUPFAM" id="SSF103473">
    <property type="entry name" value="MFS general substrate transporter"/>
    <property type="match status" value="1"/>
</dbReference>
<dbReference type="Proteomes" id="UP000085678">
    <property type="component" value="Unplaced"/>
</dbReference>
<evidence type="ECO:0000256" key="2">
    <source>
        <dbReference type="ARBA" id="ARBA00022692"/>
    </source>
</evidence>
<comment type="subcellular location">
    <subcellularLocation>
        <location evidence="1">Membrane</location>
        <topology evidence="1">Multi-pass membrane protein</topology>
    </subcellularLocation>
</comment>
<organism evidence="6 7">
    <name type="scientific">Lingula anatina</name>
    <name type="common">Brachiopod</name>
    <name type="synonym">Lingula unguis</name>
    <dbReference type="NCBI Taxonomy" id="7574"/>
    <lineage>
        <taxon>Eukaryota</taxon>
        <taxon>Metazoa</taxon>
        <taxon>Spiralia</taxon>
        <taxon>Lophotrochozoa</taxon>
        <taxon>Brachiopoda</taxon>
        <taxon>Linguliformea</taxon>
        <taxon>Lingulata</taxon>
        <taxon>Lingulida</taxon>
        <taxon>Linguloidea</taxon>
        <taxon>Lingulidae</taxon>
        <taxon>Lingula</taxon>
    </lineage>
</organism>
<keyword evidence="4 5" id="KW-0472">Membrane</keyword>
<keyword evidence="2 5" id="KW-0812">Transmembrane</keyword>
<evidence type="ECO:0000313" key="6">
    <source>
        <dbReference type="Proteomes" id="UP000085678"/>
    </source>
</evidence>
<evidence type="ECO:0000256" key="1">
    <source>
        <dbReference type="ARBA" id="ARBA00004141"/>
    </source>
</evidence>
<dbReference type="CDD" id="cd17317">
    <property type="entry name" value="MFS_SLC22"/>
    <property type="match status" value="1"/>
</dbReference>
<gene>
    <name evidence="7" type="primary">LOC106174530</name>
</gene>
<feature type="transmembrane region" description="Helical" evidence="5">
    <location>
        <begin position="448"/>
        <end position="465"/>
    </location>
</feature>
<dbReference type="InterPro" id="IPR005828">
    <property type="entry name" value="MFS_sugar_transport-like"/>
</dbReference>
<feature type="transmembrane region" description="Helical" evidence="5">
    <location>
        <begin position="151"/>
        <end position="181"/>
    </location>
</feature>
<dbReference type="KEGG" id="lak:106174530"/>
<dbReference type="AlphaFoldDB" id="A0A1S3JMH1"/>
<evidence type="ECO:0000256" key="4">
    <source>
        <dbReference type="ARBA" id="ARBA00023136"/>
    </source>
</evidence>
<evidence type="ECO:0000313" key="7">
    <source>
        <dbReference type="RefSeq" id="XP_013411583.1"/>
    </source>
</evidence>
<evidence type="ECO:0000256" key="3">
    <source>
        <dbReference type="ARBA" id="ARBA00022989"/>
    </source>
</evidence>
<feature type="transmembrane region" description="Helical" evidence="5">
    <location>
        <begin position="312"/>
        <end position="330"/>
    </location>
</feature>
<sequence length="488" mass="54098">MELMIRLYGNLSKEDVYNLSIPYRKDGKRSGCLLNLLSERTPMINESLQNWNEEVSHAVSSSSNYTYDENVTYSASHPWIDRTRYLVEPQPCTNGRMYSQKIYGSTIVSEFDLACENAWQLSTCTSIFFSGKLLGVLVSGFLSDRFGRRPVFLGSVIVLAVSGIALAFSPNMTVFCVLFVIQGTSDSCMEFVGPSKRKIAGTVMGMCYGLGHTLLAVEAYFFSNWRHLALVAGSPGVVIILFWFFLPESARWLLSRGKHKEAKAIIAKVAAVNKVTIEEDTLERLFKEENEEKTTRTHSPLDLFRTWKRARLALLHAFISAVTGICYYGLALNAQGLGGSIYINFALLGAADIPAQLVSMLFLDKIGRRKLLLLSLCGDFEWAVIAMAVMGKMVIGACKDVLNIVAVEMYPTVIRNIGVTFSNSFCRAGGLVAPQILFLAHLYRPLPFITWGTLSLLGGILAMLLPDTLGKPLPQTLEAWDARLNCDK</sequence>
<dbReference type="GeneID" id="106174530"/>
<reference evidence="7" key="1">
    <citation type="submission" date="2025-08" db="UniProtKB">
        <authorList>
            <consortium name="RefSeq"/>
        </authorList>
    </citation>
    <scope>IDENTIFICATION</scope>
    <source>
        <tissue evidence="7">Gonads</tissue>
    </source>
</reference>
<proteinExistence type="predicted"/>
<dbReference type="GO" id="GO:0022857">
    <property type="term" value="F:transmembrane transporter activity"/>
    <property type="evidence" value="ECO:0007669"/>
    <property type="project" value="InterPro"/>
</dbReference>
<keyword evidence="3 5" id="KW-1133">Transmembrane helix</keyword>
<dbReference type="PANTHER" id="PTHR24064">
    <property type="entry name" value="SOLUTE CARRIER FAMILY 22 MEMBER"/>
    <property type="match status" value="1"/>
</dbReference>
<keyword evidence="6" id="KW-1185">Reference proteome</keyword>
<dbReference type="OrthoDB" id="3936150at2759"/>